<dbReference type="Pfam" id="PF01398">
    <property type="entry name" value="JAB"/>
    <property type="match status" value="1"/>
</dbReference>
<proteinExistence type="predicted"/>
<reference evidence="2" key="1">
    <citation type="submission" date="2022-01" db="EMBL/GenBank/DDBJ databases">
        <title>Genome Sequence Resource for Two Populations of Ditylenchus destructor, the Migratory Endoparasitic Phytonematode.</title>
        <authorList>
            <person name="Zhang H."/>
            <person name="Lin R."/>
            <person name="Xie B."/>
        </authorList>
    </citation>
    <scope>NUCLEOTIDE SEQUENCE</scope>
    <source>
        <strain evidence="2">BazhouSP</strain>
    </source>
</reference>
<keyword evidence="2" id="KW-0645">Protease</keyword>
<dbReference type="Pfam" id="PF13012">
    <property type="entry name" value="MitMem_reg"/>
    <property type="match status" value="1"/>
</dbReference>
<keyword evidence="3" id="KW-1185">Reference proteome</keyword>
<dbReference type="GO" id="GO:0006508">
    <property type="term" value="P:proteolysis"/>
    <property type="evidence" value="ECO:0007669"/>
    <property type="project" value="UniProtKB-KW"/>
</dbReference>
<dbReference type="AlphaFoldDB" id="A0AAD4RB41"/>
<evidence type="ECO:0000313" key="3">
    <source>
        <dbReference type="Proteomes" id="UP001201812"/>
    </source>
</evidence>
<dbReference type="PANTHER" id="PTHR10540:SF6">
    <property type="entry name" value="EUKARYOTIC TRANSLATION INITIATION FACTOR 3 SUBUNIT F"/>
    <property type="match status" value="1"/>
</dbReference>
<dbReference type="GO" id="GO:0003743">
    <property type="term" value="F:translation initiation factor activity"/>
    <property type="evidence" value="ECO:0007669"/>
    <property type="project" value="TreeGrafter"/>
</dbReference>
<dbReference type="InterPro" id="IPR024969">
    <property type="entry name" value="EIF3F/CSN6-like_C"/>
</dbReference>
<sequence length="294" mass="33576">MTIPRVVKVHPAAYMSIVQYYERSYGRPGTNNHILGTLAGYYDDDIVQVTDGYAIPFREVDSVIDGPYNKAHWSFLKKSSPREQMVGWFYIGERLTEKCRAYHAYYEKLAIGFAPWNKQKVTVIFLTLDFSFSNHEDYRIPIQAYIGKKKGDCISTEVSSFFLPIEVELETFLGESVALDLVTKGVYSKNSEIKLQKDHLDPLEESLEEMVRWLDIAEAYIEKILKASEIPAGANDVGKELKKLFDDIPVKCIKPELIETLMGNTLRDYSMISELADIVKKQCKCLEDGLQLSL</sequence>
<dbReference type="EMBL" id="JAKKPZ010000004">
    <property type="protein sequence ID" value="KAI1722226.1"/>
    <property type="molecule type" value="Genomic_DNA"/>
</dbReference>
<name>A0AAD4RB41_9BILA</name>
<dbReference type="InterPro" id="IPR000555">
    <property type="entry name" value="JAMM/MPN+_dom"/>
</dbReference>
<protein>
    <submittedName>
        <fullName evidence="2">JAB1/Mov34/MPN/PAD-1 ubiquitin protease domain-containing protein</fullName>
    </submittedName>
</protein>
<evidence type="ECO:0000259" key="1">
    <source>
        <dbReference type="SMART" id="SM00232"/>
    </source>
</evidence>
<comment type="caution">
    <text evidence="2">The sequence shown here is derived from an EMBL/GenBank/DDBJ whole genome shotgun (WGS) entry which is preliminary data.</text>
</comment>
<dbReference type="GO" id="GO:0031369">
    <property type="term" value="F:translation initiation factor binding"/>
    <property type="evidence" value="ECO:0007669"/>
    <property type="project" value="TreeGrafter"/>
</dbReference>
<dbReference type="GO" id="GO:0071541">
    <property type="term" value="C:eukaryotic translation initiation factor 3 complex, eIF3m"/>
    <property type="evidence" value="ECO:0007669"/>
    <property type="project" value="TreeGrafter"/>
</dbReference>
<feature type="domain" description="JAB1/MPN/MOV34 metalloenzyme" evidence="1">
    <location>
        <begin position="6"/>
        <end position="150"/>
    </location>
</feature>
<dbReference type="GO" id="GO:0008237">
    <property type="term" value="F:metallopeptidase activity"/>
    <property type="evidence" value="ECO:0007669"/>
    <property type="project" value="InterPro"/>
</dbReference>
<gene>
    <name evidence="2" type="ORF">DdX_04535</name>
</gene>
<keyword evidence="2" id="KW-0378">Hydrolase</keyword>
<dbReference type="Gene3D" id="3.40.140.10">
    <property type="entry name" value="Cytidine Deaminase, domain 2"/>
    <property type="match status" value="1"/>
</dbReference>
<dbReference type="Proteomes" id="UP001201812">
    <property type="component" value="Unassembled WGS sequence"/>
</dbReference>
<dbReference type="PANTHER" id="PTHR10540">
    <property type="entry name" value="EUKARYOTIC TRANSLATION INITIATION FACTOR 3 SUBUNIT F-RELATED"/>
    <property type="match status" value="1"/>
</dbReference>
<dbReference type="SMART" id="SM00232">
    <property type="entry name" value="JAB_MPN"/>
    <property type="match status" value="1"/>
</dbReference>
<accession>A0AAD4RB41</accession>
<organism evidence="2 3">
    <name type="scientific">Ditylenchus destructor</name>
    <dbReference type="NCBI Taxonomy" id="166010"/>
    <lineage>
        <taxon>Eukaryota</taxon>
        <taxon>Metazoa</taxon>
        <taxon>Ecdysozoa</taxon>
        <taxon>Nematoda</taxon>
        <taxon>Chromadorea</taxon>
        <taxon>Rhabditida</taxon>
        <taxon>Tylenchina</taxon>
        <taxon>Tylenchomorpha</taxon>
        <taxon>Sphaerularioidea</taxon>
        <taxon>Anguinidae</taxon>
        <taxon>Anguininae</taxon>
        <taxon>Ditylenchus</taxon>
    </lineage>
</organism>
<evidence type="ECO:0000313" key="2">
    <source>
        <dbReference type="EMBL" id="KAI1722226.1"/>
    </source>
</evidence>